<dbReference type="InterPro" id="IPR007939">
    <property type="entry name" value="Cu-R_B_prcur"/>
</dbReference>
<dbReference type="EMBL" id="BMNW01000004">
    <property type="protein sequence ID" value="GGM09699.1"/>
    <property type="molecule type" value="Genomic_DNA"/>
</dbReference>
<evidence type="ECO:0000256" key="1">
    <source>
        <dbReference type="SAM" id="MobiDB-lite"/>
    </source>
</evidence>
<protein>
    <submittedName>
        <fullName evidence="3">Copper resistance protein B</fullName>
    </submittedName>
</protein>
<dbReference type="SUPFAM" id="SSF56935">
    <property type="entry name" value="Porins"/>
    <property type="match status" value="1"/>
</dbReference>
<dbReference type="Pfam" id="PF05275">
    <property type="entry name" value="CopB"/>
    <property type="match status" value="1"/>
</dbReference>
<feature type="compositionally biased region" description="Polar residues" evidence="1">
    <location>
        <begin position="42"/>
        <end position="52"/>
    </location>
</feature>
<organism evidence="3 4">
    <name type="scientific">Pseudomonas asuensis</name>
    <dbReference type="NCBI Taxonomy" id="1825787"/>
    <lineage>
        <taxon>Bacteria</taxon>
        <taxon>Pseudomonadati</taxon>
        <taxon>Pseudomonadota</taxon>
        <taxon>Gammaproteobacteria</taxon>
        <taxon>Pseudomonadales</taxon>
        <taxon>Pseudomonadaceae</taxon>
        <taxon>Pseudomonas</taxon>
    </lineage>
</organism>
<comment type="caution">
    <text evidence="3">The sequence shown here is derived from an EMBL/GenBank/DDBJ whole genome shotgun (WGS) entry which is preliminary data.</text>
</comment>
<sequence length="325" mass="35443">MSPLSSHLPACAFALLLSGAPFTYAADAASAGSPAQAHGSHNTMNHGQMDHSQMSHEHMGHGSMNHGSMEHGGAEHSSHTATQSAPAAQSRTPIPPVTDAMREAAFPPLAGHAVHDSAIHSYLLFDQLEWQDAKGGATLNWQVEGWIGGDVDRFNFRSEGQRTNGHTEEAEIQALWGHAITPWWETVVGVRQDFKPGSPQTWAAFGIQGEAIKDLDLEVTAFLGEGNQTGLRLEAKYDMMLTNNLILQPHTELNFYGKNDEARGTGSGLSETEFGLRLRYEITLQFAPYVGVSWNNTHGQTASYAREEGEDTHDARLVAGIRMWF</sequence>
<accession>A0ABQ2GSC7</accession>
<feature type="signal peptide" evidence="2">
    <location>
        <begin position="1"/>
        <end position="25"/>
    </location>
</feature>
<name>A0ABQ2GSC7_9PSED</name>
<keyword evidence="2" id="KW-0732">Signal</keyword>
<feature type="compositionally biased region" description="Basic and acidic residues" evidence="1">
    <location>
        <begin position="68"/>
        <end position="78"/>
    </location>
</feature>
<feature type="region of interest" description="Disordered" evidence="1">
    <location>
        <begin position="32"/>
        <end position="95"/>
    </location>
</feature>
<feature type="compositionally biased region" description="Polar residues" evidence="1">
    <location>
        <begin position="79"/>
        <end position="92"/>
    </location>
</feature>
<keyword evidence="4" id="KW-1185">Reference proteome</keyword>
<evidence type="ECO:0000313" key="4">
    <source>
        <dbReference type="Proteomes" id="UP000616499"/>
    </source>
</evidence>
<dbReference type="Proteomes" id="UP000616499">
    <property type="component" value="Unassembled WGS sequence"/>
</dbReference>
<reference evidence="4" key="1">
    <citation type="journal article" date="2019" name="Int. J. Syst. Evol. Microbiol.">
        <title>The Global Catalogue of Microorganisms (GCM) 10K type strain sequencing project: providing services to taxonomists for standard genome sequencing and annotation.</title>
        <authorList>
            <consortium name="The Broad Institute Genomics Platform"/>
            <consortium name="The Broad Institute Genome Sequencing Center for Infectious Disease"/>
            <person name="Wu L."/>
            <person name="Ma J."/>
        </authorList>
    </citation>
    <scope>NUCLEOTIDE SEQUENCE [LARGE SCALE GENOMIC DNA]</scope>
    <source>
        <strain evidence="4">JCM 13501</strain>
    </source>
</reference>
<evidence type="ECO:0000313" key="3">
    <source>
        <dbReference type="EMBL" id="GGM09699.1"/>
    </source>
</evidence>
<feature type="compositionally biased region" description="Low complexity" evidence="1">
    <location>
        <begin position="32"/>
        <end position="41"/>
    </location>
</feature>
<feature type="chain" id="PRO_5045944299" evidence="2">
    <location>
        <begin position="26"/>
        <end position="325"/>
    </location>
</feature>
<evidence type="ECO:0000256" key="2">
    <source>
        <dbReference type="SAM" id="SignalP"/>
    </source>
</evidence>
<proteinExistence type="predicted"/>
<gene>
    <name evidence="3" type="ORF">GCM10009425_21170</name>
</gene>